<dbReference type="InterPro" id="IPR002478">
    <property type="entry name" value="PUA"/>
</dbReference>
<dbReference type="PANTHER" id="PTHR22798:SF0">
    <property type="entry name" value="MALIGNANT T-CELL-AMPLIFIED SEQUENCE 1"/>
    <property type="match status" value="1"/>
</dbReference>
<dbReference type="PANTHER" id="PTHR22798">
    <property type="entry name" value="MCT-1 PROTEIN"/>
    <property type="match status" value="1"/>
</dbReference>
<dbReference type="PIRSF" id="PIRSF005067">
    <property type="entry name" value="Tma_RNA-bind_prd"/>
    <property type="match status" value="1"/>
</dbReference>
<dbReference type="InterPro" id="IPR016437">
    <property type="entry name" value="MCT-1/Tma20"/>
</dbReference>
<dbReference type="SMART" id="SM00359">
    <property type="entry name" value="PUA"/>
    <property type="match status" value="1"/>
</dbReference>
<dbReference type="NCBIfam" id="TIGR00451">
    <property type="entry name" value="unchar_dom_2"/>
    <property type="match status" value="1"/>
</dbReference>
<dbReference type="EMBL" id="JABXXO010000005">
    <property type="protein sequence ID" value="KAF7777565.1"/>
    <property type="molecule type" value="Genomic_DNA"/>
</dbReference>
<dbReference type="Proteomes" id="UP000629468">
    <property type="component" value="Unassembled WGS sequence"/>
</dbReference>
<dbReference type="PROSITE" id="PS50890">
    <property type="entry name" value="PUA"/>
    <property type="match status" value="1"/>
</dbReference>
<evidence type="ECO:0000313" key="5">
    <source>
        <dbReference type="EMBL" id="KAF7777565.1"/>
    </source>
</evidence>
<dbReference type="CDD" id="cd21155">
    <property type="entry name" value="PUA_MCTS-1-like"/>
    <property type="match status" value="1"/>
</dbReference>
<dbReference type="InterPro" id="IPR015947">
    <property type="entry name" value="PUA-like_sf"/>
</dbReference>
<dbReference type="SUPFAM" id="SSF88697">
    <property type="entry name" value="PUA domain-like"/>
    <property type="match status" value="1"/>
</dbReference>
<dbReference type="CDD" id="cd11609">
    <property type="entry name" value="MCT1_N"/>
    <property type="match status" value="1"/>
</dbReference>
<dbReference type="Pfam" id="PF17832">
    <property type="entry name" value="Pre-PUA"/>
    <property type="match status" value="1"/>
</dbReference>
<evidence type="ECO:0000259" key="4">
    <source>
        <dbReference type="SMART" id="SM00359"/>
    </source>
</evidence>
<dbReference type="AlphaFoldDB" id="A0A8H7KIB1"/>
<dbReference type="GO" id="GO:0005737">
    <property type="term" value="C:cytoplasm"/>
    <property type="evidence" value="ECO:0007669"/>
    <property type="project" value="UniProtKB-SubCell"/>
</dbReference>
<comment type="caution">
    <text evidence="5">The sequence shown here is derived from an EMBL/GenBank/DDBJ whole genome shotgun (WGS) entry which is preliminary data.</text>
</comment>
<evidence type="ECO:0000313" key="6">
    <source>
        <dbReference type="Proteomes" id="UP000629468"/>
    </source>
</evidence>
<dbReference type="GO" id="GO:0003723">
    <property type="term" value="F:RNA binding"/>
    <property type="evidence" value="ECO:0007669"/>
    <property type="project" value="InterPro"/>
</dbReference>
<reference evidence="5 6" key="1">
    <citation type="journal article" name="Sci. Rep.">
        <title>Telomere-to-telomere assembled and centromere annotated genomes of the two main subspecies of the button mushroom Agaricus bisporus reveal especially polymorphic chromosome ends.</title>
        <authorList>
            <person name="Sonnenberg A.S.M."/>
            <person name="Sedaghat-Telgerd N."/>
            <person name="Lavrijssen B."/>
            <person name="Ohm R.A."/>
            <person name="Hendrickx P.M."/>
            <person name="Scholtmeijer K."/>
            <person name="Baars J.J.P."/>
            <person name="van Peer A."/>
        </authorList>
    </citation>
    <scope>NUCLEOTIDE SEQUENCE [LARGE SCALE GENOMIC DNA]</scope>
    <source>
        <strain evidence="5 6">H119_p4</strain>
    </source>
</reference>
<dbReference type="Gene3D" id="3.10.400.20">
    <property type="match status" value="1"/>
</dbReference>
<comment type="function">
    <text evidence="3">Involved in translation.</text>
</comment>
<sequence length="184" mass="20264">MFKKFTPASDVSGHTPVKTSVQRSIRNSILSQWRIEPETLEAIWPKKDGLIHVKCREHISIYTVNGEPVFFQHFDEAFFPTLKVLHKYPYILAPVKIDRGAIRFVLAGAQIMCPGLTSKGGELPPAEDALAAGTSVAVFAEGKEHAVAVGVTKLSTEEMRKANKGVGVETTTYLGDDLWNIKTL</sequence>
<dbReference type="Pfam" id="PF01472">
    <property type="entry name" value="PUA"/>
    <property type="match status" value="1"/>
</dbReference>
<organism evidence="5 6">
    <name type="scientific">Agaricus bisporus var. burnettii</name>
    <dbReference type="NCBI Taxonomy" id="192524"/>
    <lineage>
        <taxon>Eukaryota</taxon>
        <taxon>Fungi</taxon>
        <taxon>Dikarya</taxon>
        <taxon>Basidiomycota</taxon>
        <taxon>Agaricomycotina</taxon>
        <taxon>Agaricomycetes</taxon>
        <taxon>Agaricomycetidae</taxon>
        <taxon>Agaricales</taxon>
        <taxon>Agaricineae</taxon>
        <taxon>Agaricaceae</taxon>
        <taxon>Agaricus</taxon>
    </lineage>
</organism>
<protein>
    <recommendedName>
        <fullName evidence="3">Translation machinery-associated protein 20</fullName>
    </recommendedName>
</protein>
<dbReference type="GO" id="GO:0001731">
    <property type="term" value="P:formation of translation preinitiation complex"/>
    <property type="evidence" value="ECO:0007669"/>
    <property type="project" value="TreeGrafter"/>
</dbReference>
<dbReference type="InterPro" id="IPR004521">
    <property type="entry name" value="Uncharacterised_CHP00451"/>
</dbReference>
<evidence type="ECO:0000256" key="2">
    <source>
        <dbReference type="ARBA" id="ARBA00022490"/>
    </source>
</evidence>
<keyword evidence="2 3" id="KW-0963">Cytoplasm</keyword>
<name>A0A8H7KIB1_AGABI</name>
<gene>
    <name evidence="5" type="ORF">Agabi119p4_3637</name>
</gene>
<comment type="subcellular location">
    <subcellularLocation>
        <location evidence="1 3">Cytoplasm</location>
    </subcellularLocation>
</comment>
<comment type="similarity">
    <text evidence="3">Belongs to the TMA20 family.</text>
</comment>
<feature type="domain" description="PUA" evidence="4">
    <location>
        <begin position="93"/>
        <end position="175"/>
    </location>
</feature>
<dbReference type="InterPro" id="IPR041366">
    <property type="entry name" value="Pre-PUA"/>
</dbReference>
<accession>A0A8H7KIB1</accession>
<evidence type="ECO:0000256" key="3">
    <source>
        <dbReference type="PIRNR" id="PIRNR005067"/>
    </source>
</evidence>
<evidence type="ECO:0000256" key="1">
    <source>
        <dbReference type="ARBA" id="ARBA00004496"/>
    </source>
</evidence>
<proteinExistence type="inferred from homology"/>